<protein>
    <submittedName>
        <fullName evidence="1">Capsular polysaccharide export protein</fullName>
    </submittedName>
</protein>
<accession>A0A839UMD4</accession>
<dbReference type="InterPro" id="IPR007833">
    <property type="entry name" value="Capsule_polysaccharide_synth"/>
</dbReference>
<dbReference type="GO" id="GO:0000271">
    <property type="term" value="P:polysaccharide biosynthetic process"/>
    <property type="evidence" value="ECO:0007669"/>
    <property type="project" value="InterPro"/>
</dbReference>
<dbReference type="EMBL" id="JACHXN010000041">
    <property type="protein sequence ID" value="MBB3149751.1"/>
    <property type="molecule type" value="Genomic_DNA"/>
</dbReference>
<keyword evidence="2" id="KW-1185">Reference proteome</keyword>
<dbReference type="RefSeq" id="WP_183665618.1">
    <property type="nucleotide sequence ID" value="NZ_JACHXN010000041.1"/>
</dbReference>
<dbReference type="CDD" id="cd16439">
    <property type="entry name" value="beta_Kdo_transferase_KpsC_2"/>
    <property type="match status" value="1"/>
</dbReference>
<dbReference type="Pfam" id="PF05159">
    <property type="entry name" value="Capsule_synth"/>
    <property type="match status" value="2"/>
</dbReference>
<evidence type="ECO:0000313" key="1">
    <source>
        <dbReference type="EMBL" id="MBB3149751.1"/>
    </source>
</evidence>
<gene>
    <name evidence="1" type="ORF">FHS21_006205</name>
</gene>
<reference evidence="1 2" key="1">
    <citation type="submission" date="2020-08" db="EMBL/GenBank/DDBJ databases">
        <title>Genomic Encyclopedia of Type Strains, Phase III (KMG-III): the genomes of soil and plant-associated and newly described type strains.</title>
        <authorList>
            <person name="Whitman W."/>
        </authorList>
    </citation>
    <scope>NUCLEOTIDE SEQUENCE [LARGE SCALE GENOMIC DNA]</scope>
    <source>
        <strain evidence="1 2">CECT 7015</strain>
    </source>
</reference>
<dbReference type="Proteomes" id="UP000554520">
    <property type="component" value="Unassembled WGS sequence"/>
</dbReference>
<dbReference type="CDD" id="cd16440">
    <property type="entry name" value="beta_Kdo_transferase_KpsC_1"/>
    <property type="match status" value="1"/>
</dbReference>
<organism evidence="1 2">
    <name type="scientific">Phyllobacterium trifolii</name>
    <dbReference type="NCBI Taxonomy" id="300193"/>
    <lineage>
        <taxon>Bacteria</taxon>
        <taxon>Pseudomonadati</taxon>
        <taxon>Pseudomonadota</taxon>
        <taxon>Alphaproteobacteria</taxon>
        <taxon>Hyphomicrobiales</taxon>
        <taxon>Phyllobacteriaceae</taxon>
        <taxon>Phyllobacterium</taxon>
    </lineage>
</organism>
<dbReference type="GO" id="GO:0015774">
    <property type="term" value="P:polysaccharide transport"/>
    <property type="evidence" value="ECO:0007669"/>
    <property type="project" value="InterPro"/>
</dbReference>
<sequence length="666" mass="74267">MRRLLSYGSLLAKELRNRRRRNDDVDAYQGQLALPRSIAKQRQVSRILQLAGWQLTNKPSQATAFAGWGRKSSGKQSKIRADRHGKQFIALEDGFLRSIGLGQAGEPPLSIILDPIGIYYDATGRSRLEDLLNEPNCVSSELLERARRGMDLMRNNRLSKYNSAAEPMPSELLHSNYVLVIDQTLGDMSIPCGMASASSFNEMLDAAKSNHPGSRIVIKIHPGVTAGINAGHFPKDLVDVTVVDQSINPWDLIENAEAVYAVTSGMGFEALISGKRVYTFGMPFYAGWGLTTDTVQCERRTSRPTLEEMFAAAYLLYPTYYDPLTDTLSDFETVAHLLSFWRDQNEKHKEPTFCLGMSKWKRKAVSAFLRSTYQEPRFLKSSAEALKLAKASNGRVVVWASKSTEKLKAESIAAGVTLHRMEDGFIRSRGLGSDLVPPRSLVLDSSGIYYDSTRASDLETAIEAGNFSNVVLEQAEQLRLHIVNSGLTKYNVGENYLIAALPNDRKIILVPGQVEDDASIKKAAGQIRSNMQLLEMTRAENPDAFIIFKPHPDVDAGNRHGYINPNRALRFADYVETRLSSDAAINQVDEVWTMTSLLGFEALLRNKAVTCFGMPFYAGWGLTTDKQQCARRKRRAQLTEVIAAAYICYPSFIDDNFHRVPVSRIQ</sequence>
<name>A0A839UMD4_9HYPH</name>
<proteinExistence type="predicted"/>
<dbReference type="AlphaFoldDB" id="A0A839UMD4"/>
<comment type="caution">
    <text evidence="1">The sequence shown here is derived from an EMBL/GenBank/DDBJ whole genome shotgun (WGS) entry which is preliminary data.</text>
</comment>
<evidence type="ECO:0000313" key="2">
    <source>
        <dbReference type="Proteomes" id="UP000554520"/>
    </source>
</evidence>